<organism evidence="7 8">
    <name type="scientific">Desulfobotulus mexicanus</name>
    <dbReference type="NCBI Taxonomy" id="2586642"/>
    <lineage>
        <taxon>Bacteria</taxon>
        <taxon>Pseudomonadati</taxon>
        <taxon>Thermodesulfobacteriota</taxon>
        <taxon>Desulfobacteria</taxon>
        <taxon>Desulfobacterales</taxon>
        <taxon>Desulfobacteraceae</taxon>
        <taxon>Desulfobotulus</taxon>
    </lineage>
</organism>
<dbReference type="GO" id="GO:0005829">
    <property type="term" value="C:cytosol"/>
    <property type="evidence" value="ECO:0007669"/>
    <property type="project" value="TreeGrafter"/>
</dbReference>
<dbReference type="OrthoDB" id="9808773at2"/>
<protein>
    <recommendedName>
        <fullName evidence="6">Ribosomal RNA small subunit methyltransferase G</fullName>
        <ecNumber evidence="6">2.1.1.-</ecNumber>
    </recommendedName>
    <alternativeName>
        <fullName evidence="6">16S rRNA 7-methylguanosine methyltransferase</fullName>
        <shortName evidence="6">16S rRNA m7G methyltransferase</shortName>
    </alternativeName>
</protein>
<name>A0A5S5MF69_9BACT</name>
<evidence type="ECO:0000256" key="5">
    <source>
        <dbReference type="ARBA" id="ARBA00022691"/>
    </source>
</evidence>
<dbReference type="NCBIfam" id="TIGR00138">
    <property type="entry name" value="rsmG_gidB"/>
    <property type="match status" value="1"/>
</dbReference>
<comment type="subcellular location">
    <subcellularLocation>
        <location evidence="6">Cytoplasm</location>
    </subcellularLocation>
</comment>
<keyword evidence="5 6" id="KW-0949">S-adenosyl-L-methionine</keyword>
<evidence type="ECO:0000256" key="6">
    <source>
        <dbReference type="HAMAP-Rule" id="MF_00074"/>
    </source>
</evidence>
<feature type="binding site" evidence="6">
    <location>
        <position position="95"/>
    </location>
    <ligand>
        <name>S-adenosyl-L-methionine</name>
        <dbReference type="ChEBI" id="CHEBI:59789"/>
    </ligand>
</feature>
<evidence type="ECO:0000313" key="7">
    <source>
        <dbReference type="EMBL" id="TYT74327.1"/>
    </source>
</evidence>
<evidence type="ECO:0000256" key="3">
    <source>
        <dbReference type="ARBA" id="ARBA00022603"/>
    </source>
</evidence>
<comment type="caution">
    <text evidence="7">The sequence shown here is derived from an EMBL/GenBank/DDBJ whole genome shotgun (WGS) entry which is preliminary data.</text>
</comment>
<feature type="binding site" evidence="6">
    <location>
        <position position="155"/>
    </location>
    <ligand>
        <name>S-adenosyl-L-methionine</name>
        <dbReference type="ChEBI" id="CHEBI:59789"/>
    </ligand>
</feature>
<dbReference type="Proteomes" id="UP000321899">
    <property type="component" value="Unassembled WGS sequence"/>
</dbReference>
<evidence type="ECO:0000256" key="4">
    <source>
        <dbReference type="ARBA" id="ARBA00022679"/>
    </source>
</evidence>
<sequence length="236" mass="25472">MINEEGKKAMQAGDSLWCEKVKEGAALMGLNLAPDLLEGIALHVRNLILWNKKINLTAITDPLEVAEKHVLDSLAVISHLPAGGRVLDMGSGGGFPGMVIALMRSDLDVLMVDSVQKKMVFVQDVIRSLKITNARALHTRVESLEEKDFSCVVSRAFTSLERFVSLGLPFLGPSGSIIAMKGPDGRDETAAAAPLFPELVMDCRTYGLPFGGGERSVVLIRRREAMPSLTASVKMA</sequence>
<dbReference type="PANTHER" id="PTHR31760">
    <property type="entry name" value="S-ADENOSYL-L-METHIONINE-DEPENDENT METHYLTRANSFERASES SUPERFAMILY PROTEIN"/>
    <property type="match status" value="1"/>
</dbReference>
<dbReference type="SUPFAM" id="SSF53335">
    <property type="entry name" value="S-adenosyl-L-methionine-dependent methyltransferases"/>
    <property type="match status" value="1"/>
</dbReference>
<dbReference type="Pfam" id="PF02527">
    <property type="entry name" value="GidB"/>
    <property type="match status" value="1"/>
</dbReference>
<dbReference type="InterPro" id="IPR029063">
    <property type="entry name" value="SAM-dependent_MTases_sf"/>
</dbReference>
<dbReference type="HAMAP" id="MF_00074">
    <property type="entry name" value="16SrRNA_methyltr_G"/>
    <property type="match status" value="1"/>
</dbReference>
<feature type="binding site" evidence="6">
    <location>
        <begin position="141"/>
        <end position="142"/>
    </location>
    <ligand>
        <name>S-adenosyl-L-methionine</name>
        <dbReference type="ChEBI" id="CHEBI:59789"/>
    </ligand>
</feature>
<proteinExistence type="inferred from homology"/>
<dbReference type="GO" id="GO:0070043">
    <property type="term" value="F:rRNA (guanine-N7-)-methyltransferase activity"/>
    <property type="evidence" value="ECO:0007669"/>
    <property type="project" value="UniProtKB-UniRule"/>
</dbReference>
<feature type="binding site" evidence="6">
    <location>
        <position position="90"/>
    </location>
    <ligand>
        <name>S-adenosyl-L-methionine</name>
        <dbReference type="ChEBI" id="CHEBI:59789"/>
    </ligand>
</feature>
<comment type="caution">
    <text evidence="6">Lacks conserved residue(s) required for the propagation of feature annotation.</text>
</comment>
<keyword evidence="4 6" id="KW-0808">Transferase</keyword>
<keyword evidence="8" id="KW-1185">Reference proteome</keyword>
<evidence type="ECO:0000256" key="2">
    <source>
        <dbReference type="ARBA" id="ARBA00022552"/>
    </source>
</evidence>
<dbReference type="PIRSF" id="PIRSF003078">
    <property type="entry name" value="GidB"/>
    <property type="match status" value="1"/>
</dbReference>
<accession>A0A5S5MF69</accession>
<dbReference type="EMBL" id="VDMB01000012">
    <property type="protein sequence ID" value="TYT74327.1"/>
    <property type="molecule type" value="Genomic_DNA"/>
</dbReference>
<dbReference type="AlphaFoldDB" id="A0A5S5MF69"/>
<keyword evidence="1 6" id="KW-0963">Cytoplasm</keyword>
<gene>
    <name evidence="6 7" type="primary">rsmG</name>
    <name evidence="7" type="ORF">FIM25_10220</name>
</gene>
<reference evidence="7 8" key="1">
    <citation type="submission" date="2019-06" db="EMBL/GenBank/DDBJ databases">
        <title>Desulfobotulus mexicanus sp. nov., a novel sulfate-reducing bacterium isolated from the sediment of an alkaline crater lake in Mexico.</title>
        <authorList>
            <person name="Hirschler-Rea A."/>
        </authorList>
    </citation>
    <scope>NUCLEOTIDE SEQUENCE [LARGE SCALE GENOMIC DNA]</scope>
    <source>
        <strain evidence="7 8">PAR22N</strain>
    </source>
</reference>
<dbReference type="InterPro" id="IPR003682">
    <property type="entry name" value="rRNA_ssu_MeTfrase_G"/>
</dbReference>
<evidence type="ECO:0000313" key="8">
    <source>
        <dbReference type="Proteomes" id="UP000321899"/>
    </source>
</evidence>
<dbReference type="Gene3D" id="3.40.50.150">
    <property type="entry name" value="Vaccinia Virus protein VP39"/>
    <property type="match status" value="1"/>
</dbReference>
<comment type="function">
    <text evidence="6">Specifically methylates the N7 position of a guanine in 16S rRNA.</text>
</comment>
<keyword evidence="2 6" id="KW-0698">rRNA processing</keyword>
<dbReference type="RefSeq" id="WP_139448916.1">
    <property type="nucleotide sequence ID" value="NZ_VDMB01000012.1"/>
</dbReference>
<evidence type="ECO:0000256" key="1">
    <source>
        <dbReference type="ARBA" id="ARBA00022490"/>
    </source>
</evidence>
<comment type="similarity">
    <text evidence="6">Belongs to the methyltransferase superfamily. RNA methyltransferase RsmG family.</text>
</comment>
<dbReference type="PANTHER" id="PTHR31760:SF0">
    <property type="entry name" value="S-ADENOSYL-L-METHIONINE-DEPENDENT METHYLTRANSFERASES SUPERFAMILY PROTEIN"/>
    <property type="match status" value="1"/>
</dbReference>
<dbReference type="EC" id="2.1.1.-" evidence="6"/>
<keyword evidence="3 6" id="KW-0489">Methyltransferase</keyword>